<keyword evidence="2" id="KW-0238">DNA-binding</keyword>
<dbReference type="CDD" id="cd07377">
    <property type="entry name" value="WHTH_GntR"/>
    <property type="match status" value="1"/>
</dbReference>
<evidence type="ECO:0000259" key="4">
    <source>
        <dbReference type="PROSITE" id="PS50949"/>
    </source>
</evidence>
<evidence type="ECO:0000256" key="3">
    <source>
        <dbReference type="ARBA" id="ARBA00023163"/>
    </source>
</evidence>
<dbReference type="Pfam" id="PF00392">
    <property type="entry name" value="GntR"/>
    <property type="match status" value="1"/>
</dbReference>
<sequence>MTDVVFQPAPTARQHTVADIVQHIVQQTVANRMEPGDRFPPERQLVEQLGVGRTVLRDAMKCLNVLGFVEVRQGDGTYLAEAGATLLSRTVSWGLLLGGRQAWELVEARHFVEVALARLAAQRRTEDDIAAIDRCLDRMATPDSADEFAKAEGEFHAAIAAASHNAPLQSVFHAVMNLLDGRIQHVIRRAEDVHIVVDQYRAIADAIEAGDERMASAKMAGHIAYVTALLGESLAERAEAAPVS</sequence>
<accession>A0ABD6FBN1</accession>
<dbReference type="GO" id="GO:0003677">
    <property type="term" value="F:DNA binding"/>
    <property type="evidence" value="ECO:0007669"/>
    <property type="project" value="UniProtKB-KW"/>
</dbReference>
<dbReference type="InterPro" id="IPR036390">
    <property type="entry name" value="WH_DNA-bd_sf"/>
</dbReference>
<dbReference type="Proteomes" id="UP000249324">
    <property type="component" value="Unassembled WGS sequence"/>
</dbReference>
<dbReference type="AlphaFoldDB" id="A0ABD6FBN1"/>
<dbReference type="Gene3D" id="1.10.10.10">
    <property type="entry name" value="Winged helix-like DNA-binding domain superfamily/Winged helix DNA-binding domain"/>
    <property type="match status" value="1"/>
</dbReference>
<organism evidence="5 6">
    <name type="scientific">Thermocrispum agreste</name>
    <dbReference type="NCBI Taxonomy" id="37925"/>
    <lineage>
        <taxon>Bacteria</taxon>
        <taxon>Bacillati</taxon>
        <taxon>Actinomycetota</taxon>
        <taxon>Actinomycetes</taxon>
        <taxon>Pseudonocardiales</taxon>
        <taxon>Pseudonocardiaceae</taxon>
        <taxon>Thermocrispum</taxon>
    </lineage>
</organism>
<dbReference type="SMART" id="SM00345">
    <property type="entry name" value="HTH_GNTR"/>
    <property type="match status" value="1"/>
</dbReference>
<comment type="caution">
    <text evidence="5">The sequence shown here is derived from an EMBL/GenBank/DDBJ whole genome shotgun (WGS) entry which is preliminary data.</text>
</comment>
<keyword evidence="3" id="KW-0804">Transcription</keyword>
<reference evidence="5 6" key="1">
    <citation type="journal article" date="2021" name="BMC Genomics">
        <title>Genome-resolved metagenome and metatranscriptome analyses of thermophilic composting reveal key bacterial players and their metabolic interactions.</title>
        <authorList>
            <person name="Braga L.P.P."/>
            <person name="Pereira R.V."/>
            <person name="Martins L.F."/>
            <person name="Moura L.M.S."/>
            <person name="Sanchez F.B."/>
            <person name="Patane J.S.L."/>
            <person name="da Silva A.M."/>
            <person name="Setubal J.C."/>
        </authorList>
    </citation>
    <scope>NUCLEOTIDE SEQUENCE [LARGE SCALE GENOMIC DNA]</scope>
    <source>
        <strain evidence="5">ZC4RG45</strain>
    </source>
</reference>
<dbReference type="InterPro" id="IPR000524">
    <property type="entry name" value="Tscrpt_reg_HTH_GntR"/>
</dbReference>
<dbReference type="SMART" id="SM00895">
    <property type="entry name" value="FCD"/>
    <property type="match status" value="1"/>
</dbReference>
<dbReference type="PROSITE" id="PS50949">
    <property type="entry name" value="HTH_GNTR"/>
    <property type="match status" value="1"/>
</dbReference>
<keyword evidence="1" id="KW-0805">Transcription regulation</keyword>
<dbReference type="InterPro" id="IPR011711">
    <property type="entry name" value="GntR_C"/>
</dbReference>
<evidence type="ECO:0000256" key="1">
    <source>
        <dbReference type="ARBA" id="ARBA00023015"/>
    </source>
</evidence>
<dbReference type="PANTHER" id="PTHR43537">
    <property type="entry name" value="TRANSCRIPTIONAL REGULATOR, GNTR FAMILY"/>
    <property type="match status" value="1"/>
</dbReference>
<proteinExistence type="predicted"/>
<dbReference type="InterPro" id="IPR036388">
    <property type="entry name" value="WH-like_DNA-bd_sf"/>
</dbReference>
<dbReference type="PRINTS" id="PR00035">
    <property type="entry name" value="HTHGNTR"/>
</dbReference>
<dbReference type="Pfam" id="PF07729">
    <property type="entry name" value="FCD"/>
    <property type="match status" value="1"/>
</dbReference>
<dbReference type="PANTHER" id="PTHR43537:SF5">
    <property type="entry name" value="UXU OPERON TRANSCRIPTIONAL REGULATOR"/>
    <property type="match status" value="1"/>
</dbReference>
<gene>
    <name evidence="5" type="ORF">DIU77_004340</name>
</gene>
<dbReference type="Gene3D" id="1.20.120.530">
    <property type="entry name" value="GntR ligand-binding domain-like"/>
    <property type="match status" value="1"/>
</dbReference>
<dbReference type="EMBL" id="QGUI02000030">
    <property type="protein sequence ID" value="MFO7191453.1"/>
    <property type="molecule type" value="Genomic_DNA"/>
</dbReference>
<protein>
    <submittedName>
        <fullName evidence="5">FadR/GntR family transcriptional regulator</fullName>
    </submittedName>
</protein>
<dbReference type="InterPro" id="IPR008920">
    <property type="entry name" value="TF_FadR/GntR_C"/>
</dbReference>
<evidence type="ECO:0000256" key="2">
    <source>
        <dbReference type="ARBA" id="ARBA00023125"/>
    </source>
</evidence>
<feature type="domain" description="HTH gntR-type" evidence="4">
    <location>
        <begin position="14"/>
        <end position="82"/>
    </location>
</feature>
<evidence type="ECO:0000313" key="5">
    <source>
        <dbReference type="EMBL" id="MFO7191453.1"/>
    </source>
</evidence>
<name>A0ABD6FBN1_9PSEU</name>
<dbReference type="SUPFAM" id="SSF48008">
    <property type="entry name" value="GntR ligand-binding domain-like"/>
    <property type="match status" value="1"/>
</dbReference>
<dbReference type="SUPFAM" id="SSF46785">
    <property type="entry name" value="Winged helix' DNA-binding domain"/>
    <property type="match status" value="1"/>
</dbReference>
<evidence type="ECO:0000313" key="6">
    <source>
        <dbReference type="Proteomes" id="UP000249324"/>
    </source>
</evidence>